<feature type="compositionally biased region" description="Low complexity" evidence="5">
    <location>
        <begin position="443"/>
        <end position="454"/>
    </location>
</feature>
<organism evidence="7 8">
    <name type="scientific">Branchiostoma belcheri</name>
    <name type="common">Amphioxus</name>
    <dbReference type="NCBI Taxonomy" id="7741"/>
    <lineage>
        <taxon>Eukaryota</taxon>
        <taxon>Metazoa</taxon>
        <taxon>Chordata</taxon>
        <taxon>Cephalochordata</taxon>
        <taxon>Leptocardii</taxon>
        <taxon>Amphioxiformes</taxon>
        <taxon>Branchiostomatidae</taxon>
        <taxon>Branchiostoma</taxon>
    </lineage>
</organism>
<dbReference type="Gene3D" id="1.20.5.170">
    <property type="match status" value="1"/>
</dbReference>
<dbReference type="PANTHER" id="PTHR45652:SF21">
    <property type="entry name" value="ZINC FINGER CCCH DOMAIN-CONTAINING PROTEIN 13-LIKE ISOFORM X1"/>
    <property type="match status" value="1"/>
</dbReference>
<dbReference type="InterPro" id="IPR018039">
    <property type="entry name" value="IF_conserved"/>
</dbReference>
<gene>
    <name evidence="8" type="primary">LOC109469780</name>
</gene>
<dbReference type="Gene3D" id="1.20.5.1160">
    <property type="entry name" value="Vasodilator-stimulated phosphoprotein"/>
    <property type="match status" value="1"/>
</dbReference>
<dbReference type="GO" id="GO:0005737">
    <property type="term" value="C:cytoplasm"/>
    <property type="evidence" value="ECO:0007669"/>
    <property type="project" value="TreeGrafter"/>
</dbReference>
<evidence type="ECO:0000259" key="6">
    <source>
        <dbReference type="PROSITE" id="PS51842"/>
    </source>
</evidence>
<dbReference type="PROSITE" id="PS00226">
    <property type="entry name" value="IF_ROD_1"/>
    <property type="match status" value="1"/>
</dbReference>
<feature type="compositionally biased region" description="Basic and acidic residues" evidence="5">
    <location>
        <begin position="456"/>
        <end position="468"/>
    </location>
</feature>
<keyword evidence="2 4" id="KW-0175">Coiled coil</keyword>
<dbReference type="Gene3D" id="1.20.5.500">
    <property type="entry name" value="Single helix bin"/>
    <property type="match status" value="1"/>
</dbReference>
<evidence type="ECO:0000256" key="5">
    <source>
        <dbReference type="SAM" id="MobiDB-lite"/>
    </source>
</evidence>
<name>A0A6P4Z340_BRABE</name>
<dbReference type="InterPro" id="IPR050405">
    <property type="entry name" value="Intermediate_filament"/>
</dbReference>
<dbReference type="Pfam" id="PF00038">
    <property type="entry name" value="Filament"/>
    <property type="match status" value="1"/>
</dbReference>
<feature type="coiled-coil region" evidence="4">
    <location>
        <begin position="115"/>
        <end position="245"/>
    </location>
</feature>
<dbReference type="AlphaFoldDB" id="A0A6P4Z340"/>
<feature type="compositionally biased region" description="Low complexity" evidence="5">
    <location>
        <begin position="1"/>
        <end position="16"/>
    </location>
</feature>
<feature type="region of interest" description="Disordered" evidence="5">
    <location>
        <begin position="416"/>
        <end position="476"/>
    </location>
</feature>
<dbReference type="GO" id="GO:0045109">
    <property type="term" value="P:intermediate filament organization"/>
    <property type="evidence" value="ECO:0007669"/>
    <property type="project" value="TreeGrafter"/>
</dbReference>
<dbReference type="RefSeq" id="XP_019623986.1">
    <property type="nucleotide sequence ID" value="XM_019768427.1"/>
</dbReference>
<dbReference type="SUPFAM" id="SSF64593">
    <property type="entry name" value="Intermediate filament protein, coiled coil region"/>
    <property type="match status" value="2"/>
</dbReference>
<evidence type="ECO:0000313" key="7">
    <source>
        <dbReference type="Proteomes" id="UP000515135"/>
    </source>
</evidence>
<protein>
    <submittedName>
        <fullName evidence="8">Non-neuronal cytoplasmic intermediate filament protein isoform X6</fullName>
    </submittedName>
</protein>
<comment type="similarity">
    <text evidence="3">Belongs to the intermediate filament family.</text>
</comment>
<evidence type="ECO:0000256" key="4">
    <source>
        <dbReference type="SAM" id="Coils"/>
    </source>
</evidence>
<evidence type="ECO:0000256" key="1">
    <source>
        <dbReference type="ARBA" id="ARBA00022754"/>
    </source>
</evidence>
<evidence type="ECO:0000313" key="8">
    <source>
        <dbReference type="RefSeq" id="XP_019623986.1"/>
    </source>
</evidence>
<dbReference type="SUPFAM" id="SSF90257">
    <property type="entry name" value="Myosin rod fragments"/>
    <property type="match status" value="1"/>
</dbReference>
<feature type="compositionally biased region" description="Low complexity" evidence="5">
    <location>
        <begin position="44"/>
        <end position="58"/>
    </location>
</feature>
<dbReference type="PROSITE" id="PS51842">
    <property type="entry name" value="IF_ROD_2"/>
    <property type="match status" value="1"/>
</dbReference>
<feature type="region of interest" description="Disordered" evidence="5">
    <location>
        <begin position="1"/>
        <end position="59"/>
    </location>
</feature>
<dbReference type="SMART" id="SM01391">
    <property type="entry name" value="Filament"/>
    <property type="match status" value="1"/>
</dbReference>
<feature type="compositionally biased region" description="Low complexity" evidence="5">
    <location>
        <begin position="419"/>
        <end position="435"/>
    </location>
</feature>
<evidence type="ECO:0000256" key="2">
    <source>
        <dbReference type="ARBA" id="ARBA00023054"/>
    </source>
</evidence>
<feature type="coiled-coil region" evidence="4">
    <location>
        <begin position="285"/>
        <end position="383"/>
    </location>
</feature>
<keyword evidence="7" id="KW-1185">Reference proteome</keyword>
<feature type="compositionally biased region" description="Gly residues" evidence="5">
    <location>
        <begin position="17"/>
        <end position="27"/>
    </location>
</feature>
<dbReference type="FunFam" id="1.20.5.1160:FF:000001">
    <property type="entry name" value="Keratin type II"/>
    <property type="match status" value="1"/>
</dbReference>
<dbReference type="GO" id="GO:0005200">
    <property type="term" value="F:structural constituent of cytoskeleton"/>
    <property type="evidence" value="ECO:0007669"/>
    <property type="project" value="TreeGrafter"/>
</dbReference>
<keyword evidence="1 3" id="KW-0403">Intermediate filament</keyword>
<evidence type="ECO:0000256" key="3">
    <source>
        <dbReference type="RuleBase" id="RU000685"/>
    </source>
</evidence>
<reference evidence="8" key="1">
    <citation type="submission" date="2025-08" db="UniProtKB">
        <authorList>
            <consortium name="RefSeq"/>
        </authorList>
    </citation>
    <scope>IDENTIFICATION</scope>
    <source>
        <tissue evidence="8">Gonad</tissue>
    </source>
</reference>
<dbReference type="GO" id="GO:0005882">
    <property type="term" value="C:intermediate filament"/>
    <property type="evidence" value="ECO:0007669"/>
    <property type="project" value="UniProtKB-KW"/>
</dbReference>
<accession>A0A6P4Z340</accession>
<dbReference type="OrthoDB" id="2441647at2759"/>
<proteinExistence type="inferred from homology"/>
<feature type="domain" description="IF rod" evidence="6">
    <location>
        <begin position="97"/>
        <end position="412"/>
    </location>
</feature>
<dbReference type="InterPro" id="IPR039008">
    <property type="entry name" value="IF_rod_dom"/>
</dbReference>
<sequence length="691" mass="76562">MSTTTKKVTRTIITSSSGGGAGGGGGRATFSSSRLSGGGGRIRTGGITSRRSVGSSYSAGGGGRVNAVMAAGVMASVGGPAGALQTLSDARMTRAHEKQELSHLNDRFASYIDKVRYLQERNSKLEAQIKIQESREAPNIKDLYEKELRDLRALVDELSNDKAQLEIERNNWQEQAEEYKGKWQDEAGLRAELEAEIERLKKELDAATMARVDLENKLSTAQEEIDFLKRVHDEEIRQLQDQLNESLTIVEVDSRAPTTFAPGPDLTEALREIRTQYEELGRVNREDAEVKYKQKFSELAQQRERDNEALMTARTEVTELRRNLNSLVAENEALKSKNAALEGSLSDLEGRMQLEIEEYQAAIRDLEQELETKSSEMAQQMQAYKMLMDTKMALDMEIAAYRKLLEGEEIRLFGESKEGMQTSSSSSSYQYSMKSGSGGGSSGKQQVTVSVSSGRSLKEVVDSQERSPAKSSSAPHAAVVTKTITKTIVQSVPKLIGGGWTLLFKAVSETGGPVFSHWETEGKTNEPTGEPVRLDVADPYRYKSSIIDNWEQYSIQEVKVVLYKDNEEVLVLRFDAEGTNKSDWYSQDRLIESPFIDLSPDKKANGFSFQGQRDGKIARTMFIDGGVDHGWFVVIDKPDNAPWAKKAAVPHFLYSTTDQCVNWNDAPNVGQADVLAIFALGFGANDEEEED</sequence>
<dbReference type="PANTHER" id="PTHR45652">
    <property type="entry name" value="GLIAL FIBRILLARY ACIDIC PROTEIN"/>
    <property type="match status" value="1"/>
</dbReference>
<dbReference type="Proteomes" id="UP000515135">
    <property type="component" value="Unplaced"/>
</dbReference>
<dbReference type="GeneID" id="109469780"/>